<proteinExistence type="predicted"/>
<name>A0A645D953_9ZZZZ</name>
<comment type="caution">
    <text evidence="1">The sequence shown here is derived from an EMBL/GenBank/DDBJ whole genome shotgun (WGS) entry which is preliminary data.</text>
</comment>
<sequence length="43" mass="4992">MAERCTEDCFWFEQELENCPISHVSCCLSCDRKKDCEKKCGSV</sequence>
<dbReference type="EMBL" id="VSSQ01033845">
    <property type="protein sequence ID" value="MPM85578.1"/>
    <property type="molecule type" value="Genomic_DNA"/>
</dbReference>
<organism evidence="1">
    <name type="scientific">bioreactor metagenome</name>
    <dbReference type="NCBI Taxonomy" id="1076179"/>
    <lineage>
        <taxon>unclassified sequences</taxon>
        <taxon>metagenomes</taxon>
        <taxon>ecological metagenomes</taxon>
    </lineage>
</organism>
<protein>
    <submittedName>
        <fullName evidence="1">Uncharacterized protein</fullName>
    </submittedName>
</protein>
<accession>A0A645D953</accession>
<reference evidence="1" key="1">
    <citation type="submission" date="2019-08" db="EMBL/GenBank/DDBJ databases">
        <authorList>
            <person name="Kucharzyk K."/>
            <person name="Murdoch R.W."/>
            <person name="Higgins S."/>
            <person name="Loffler F."/>
        </authorList>
    </citation>
    <scope>NUCLEOTIDE SEQUENCE</scope>
</reference>
<gene>
    <name evidence="1" type="ORF">SDC9_132659</name>
</gene>
<evidence type="ECO:0000313" key="1">
    <source>
        <dbReference type="EMBL" id="MPM85578.1"/>
    </source>
</evidence>
<dbReference type="AlphaFoldDB" id="A0A645D953"/>